<dbReference type="Pfam" id="PF00646">
    <property type="entry name" value="F-box"/>
    <property type="match status" value="1"/>
</dbReference>
<organism evidence="4 5">
    <name type="scientific">Turnera subulata</name>
    <dbReference type="NCBI Taxonomy" id="218843"/>
    <lineage>
        <taxon>Eukaryota</taxon>
        <taxon>Viridiplantae</taxon>
        <taxon>Streptophyta</taxon>
        <taxon>Embryophyta</taxon>
        <taxon>Tracheophyta</taxon>
        <taxon>Spermatophyta</taxon>
        <taxon>Magnoliopsida</taxon>
        <taxon>eudicotyledons</taxon>
        <taxon>Gunneridae</taxon>
        <taxon>Pentapetalae</taxon>
        <taxon>rosids</taxon>
        <taxon>fabids</taxon>
        <taxon>Malpighiales</taxon>
        <taxon>Passifloraceae</taxon>
        <taxon>Turnera</taxon>
    </lineage>
</organism>
<dbReference type="InterPro" id="IPR001810">
    <property type="entry name" value="F-box_dom"/>
</dbReference>
<dbReference type="SUPFAM" id="SSF81383">
    <property type="entry name" value="F-box domain"/>
    <property type="match status" value="1"/>
</dbReference>
<reference evidence="4" key="1">
    <citation type="submission" date="2022-02" db="EMBL/GenBank/DDBJ databases">
        <authorList>
            <person name="Henning P.M."/>
            <person name="McCubbin A.G."/>
            <person name="Shore J.S."/>
        </authorList>
    </citation>
    <scope>NUCLEOTIDE SEQUENCE</scope>
    <source>
        <strain evidence="4">F60SS</strain>
        <tissue evidence="4">Leaves</tissue>
    </source>
</reference>
<dbReference type="NCBIfam" id="TIGR01640">
    <property type="entry name" value="F_box_assoc_1"/>
    <property type="match status" value="1"/>
</dbReference>
<reference evidence="4" key="2">
    <citation type="journal article" date="2023" name="Plants (Basel)">
        <title>Annotation of the Turnera subulata (Passifloraceae) Draft Genome Reveals the S-Locus Evolved after the Divergence of Turneroideae from Passifloroideae in a Stepwise Manner.</title>
        <authorList>
            <person name="Henning P.M."/>
            <person name="Roalson E.H."/>
            <person name="Mir W."/>
            <person name="McCubbin A.G."/>
            <person name="Shore J.S."/>
        </authorList>
    </citation>
    <scope>NUCLEOTIDE SEQUENCE</scope>
    <source>
        <strain evidence="4">F60SS</strain>
    </source>
</reference>
<dbReference type="InterPro" id="IPR006527">
    <property type="entry name" value="F-box-assoc_dom_typ1"/>
</dbReference>
<dbReference type="InterPro" id="IPR017451">
    <property type="entry name" value="F-box-assoc_interact_dom"/>
</dbReference>
<evidence type="ECO:0000259" key="3">
    <source>
        <dbReference type="Pfam" id="PF07734"/>
    </source>
</evidence>
<name>A0A9Q0JRZ0_9ROSI</name>
<dbReference type="EMBL" id="JAKUCV010000267">
    <property type="protein sequence ID" value="KAJ4850635.1"/>
    <property type="molecule type" value="Genomic_DNA"/>
</dbReference>
<feature type="domain" description="F-box associated beta-propeller type 1" evidence="3">
    <location>
        <begin position="141"/>
        <end position="334"/>
    </location>
</feature>
<proteinExistence type="predicted"/>
<dbReference type="InterPro" id="IPR036047">
    <property type="entry name" value="F-box-like_dom_sf"/>
</dbReference>
<feature type="region of interest" description="Disordered" evidence="1">
    <location>
        <begin position="1"/>
        <end position="31"/>
    </location>
</feature>
<gene>
    <name evidence="4" type="ORF">Tsubulata_020106</name>
</gene>
<feature type="domain" description="F-box" evidence="2">
    <location>
        <begin position="53"/>
        <end position="83"/>
    </location>
</feature>
<dbReference type="Pfam" id="PF07734">
    <property type="entry name" value="FBA_1"/>
    <property type="match status" value="1"/>
</dbReference>
<dbReference type="PANTHER" id="PTHR31672:SF13">
    <property type="entry name" value="F-BOX PROTEIN CPR30-LIKE"/>
    <property type="match status" value="1"/>
</dbReference>
<dbReference type="OrthoDB" id="591557at2759"/>
<dbReference type="Proteomes" id="UP001141552">
    <property type="component" value="Unassembled WGS sequence"/>
</dbReference>
<accession>A0A9Q0JRZ0</accession>
<keyword evidence="5" id="KW-1185">Reference proteome</keyword>
<comment type="caution">
    <text evidence="4">The sequence shown here is derived from an EMBL/GenBank/DDBJ whole genome shotgun (WGS) entry which is preliminary data.</text>
</comment>
<evidence type="ECO:0000256" key="1">
    <source>
        <dbReference type="SAM" id="MobiDB-lite"/>
    </source>
</evidence>
<protein>
    <recommendedName>
        <fullName evidence="6">F-box domain-containing protein</fullName>
    </recommendedName>
</protein>
<evidence type="ECO:0000313" key="5">
    <source>
        <dbReference type="Proteomes" id="UP001141552"/>
    </source>
</evidence>
<dbReference type="AlphaFoldDB" id="A0A9Q0JRZ0"/>
<sequence length="420" mass="48364">MADRGNMSSSSSSKDHKRDESSDDTANRLPVDEAKITNMEPLVISAAPNRRYLPPDIVEEILRFLPFKSNERFKSVSKSLFSLLAIRFNVPKLLYYPYITNFPPPNYGMISDYSQDVRNQGYVEPELLPAGRDRLYYLFIGSCNGLVCLDVSSHYGKWEIFVWNPFTSVCRKFPSREYYAYGFGYDSASDDYKVFAATAPYCNPQRAYKVEILSLKSGSWKTLKNPEREYLERIVWSGGRVGLFLNGALHWSPRESSWGEKGEIIAIAFDLDKEKFYHVPSPPNQISRGRRRCESSVFGVVGEYLCSFHRDWSTNIIWVMKEYCNEASWVPFISYTSSEDGREGNVESVCDFIPRSFKDGRYMMLEFPLKDGENIHVLNWNNNLDDSDEAGKYSKKIKFYSVSRNRALPYTQTLTSPYAS</sequence>
<dbReference type="InterPro" id="IPR050796">
    <property type="entry name" value="SCF_F-box_component"/>
</dbReference>
<evidence type="ECO:0000313" key="4">
    <source>
        <dbReference type="EMBL" id="KAJ4850635.1"/>
    </source>
</evidence>
<dbReference type="PANTHER" id="PTHR31672">
    <property type="entry name" value="BNACNNG10540D PROTEIN"/>
    <property type="match status" value="1"/>
</dbReference>
<evidence type="ECO:0008006" key="6">
    <source>
        <dbReference type="Google" id="ProtNLM"/>
    </source>
</evidence>
<evidence type="ECO:0000259" key="2">
    <source>
        <dbReference type="Pfam" id="PF00646"/>
    </source>
</evidence>